<reference evidence="1 2" key="1">
    <citation type="submission" date="2013-11" db="EMBL/GenBank/DDBJ databases">
        <title>Opisthorchis viverrini - life in the bile duct.</title>
        <authorList>
            <person name="Young N.D."/>
            <person name="Nagarajan N."/>
            <person name="Lin S.J."/>
            <person name="Korhonen P.K."/>
            <person name="Jex A.R."/>
            <person name="Hall R.S."/>
            <person name="Safavi-Hemami H."/>
            <person name="Kaewkong W."/>
            <person name="Bertrand D."/>
            <person name="Gao S."/>
            <person name="Seet Q."/>
            <person name="Wongkham S."/>
            <person name="Teh B.T."/>
            <person name="Wongkham C."/>
            <person name="Intapan P.M."/>
            <person name="Maleewong W."/>
            <person name="Yang X."/>
            <person name="Hu M."/>
            <person name="Wang Z."/>
            <person name="Hofmann A."/>
            <person name="Sternberg P.W."/>
            <person name="Tan P."/>
            <person name="Wang J."/>
            <person name="Gasser R.B."/>
        </authorList>
    </citation>
    <scope>NUCLEOTIDE SEQUENCE [LARGE SCALE GENOMIC DNA]</scope>
</reference>
<evidence type="ECO:0000313" key="1">
    <source>
        <dbReference type="EMBL" id="KER23167.1"/>
    </source>
</evidence>
<name>A0A074ZC74_OPIVI</name>
<dbReference type="Proteomes" id="UP000054324">
    <property type="component" value="Unassembled WGS sequence"/>
</dbReference>
<proteinExistence type="predicted"/>
<organism evidence="1 2">
    <name type="scientific">Opisthorchis viverrini</name>
    <name type="common">Southeast Asian liver fluke</name>
    <dbReference type="NCBI Taxonomy" id="6198"/>
    <lineage>
        <taxon>Eukaryota</taxon>
        <taxon>Metazoa</taxon>
        <taxon>Spiralia</taxon>
        <taxon>Lophotrochozoa</taxon>
        <taxon>Platyhelminthes</taxon>
        <taxon>Trematoda</taxon>
        <taxon>Digenea</taxon>
        <taxon>Opisthorchiida</taxon>
        <taxon>Opisthorchiata</taxon>
        <taxon>Opisthorchiidae</taxon>
        <taxon>Opisthorchis</taxon>
    </lineage>
</organism>
<evidence type="ECO:0000313" key="2">
    <source>
        <dbReference type="Proteomes" id="UP000054324"/>
    </source>
</evidence>
<dbReference type="EMBL" id="KL596862">
    <property type="protein sequence ID" value="KER23167.1"/>
    <property type="molecule type" value="Genomic_DNA"/>
</dbReference>
<gene>
    <name evidence="1" type="ORF">T265_08899</name>
</gene>
<keyword evidence="2" id="KW-1185">Reference proteome</keyword>
<dbReference type="KEGG" id="ovi:T265_08899"/>
<accession>A0A074ZC74</accession>
<dbReference type="AlphaFoldDB" id="A0A074ZC74"/>
<sequence length="147" mass="16328">MSLHALSLKRSSLLGRGFDSKDDPKNEKGENSLQLWGNDAFDEERAFKNRGWVSGMSRTSKFGSPVLRLRRFSHSVNLQWAKQLHKCQTGGLADLLKHGLVSPAERIYAQSIGSFVPIDCANTKDDGEANQIRNVGGRSQLTIKMRG</sequence>
<dbReference type="CTD" id="20323078"/>
<protein>
    <submittedName>
        <fullName evidence="1">Uncharacterized protein</fullName>
    </submittedName>
</protein>
<dbReference type="GeneID" id="20323078"/>
<dbReference type="RefSeq" id="XP_009173091.1">
    <property type="nucleotide sequence ID" value="XM_009174827.1"/>
</dbReference>